<dbReference type="OrthoDB" id="1732979at2759"/>
<dbReference type="Proteomes" id="UP000516437">
    <property type="component" value="Chromosome 2"/>
</dbReference>
<gene>
    <name evidence="2" type="ORF">CJ030_MR2G005455</name>
</gene>
<proteinExistence type="predicted"/>
<organism evidence="2 3">
    <name type="scientific">Morella rubra</name>
    <name type="common">Chinese bayberry</name>
    <dbReference type="NCBI Taxonomy" id="262757"/>
    <lineage>
        <taxon>Eukaryota</taxon>
        <taxon>Viridiplantae</taxon>
        <taxon>Streptophyta</taxon>
        <taxon>Embryophyta</taxon>
        <taxon>Tracheophyta</taxon>
        <taxon>Spermatophyta</taxon>
        <taxon>Magnoliopsida</taxon>
        <taxon>eudicotyledons</taxon>
        <taxon>Gunneridae</taxon>
        <taxon>Pentapetalae</taxon>
        <taxon>rosids</taxon>
        <taxon>fabids</taxon>
        <taxon>Fagales</taxon>
        <taxon>Myricaceae</taxon>
        <taxon>Morella</taxon>
    </lineage>
</organism>
<comment type="caution">
    <text evidence="2">The sequence shown here is derived from an EMBL/GenBank/DDBJ whole genome shotgun (WGS) entry which is preliminary data.</text>
</comment>
<evidence type="ECO:0000313" key="3">
    <source>
        <dbReference type="Proteomes" id="UP000516437"/>
    </source>
</evidence>
<evidence type="ECO:0000256" key="1">
    <source>
        <dbReference type="SAM" id="MobiDB-lite"/>
    </source>
</evidence>
<keyword evidence="3" id="KW-1185">Reference proteome</keyword>
<accession>A0A6A1WCY1</accession>
<dbReference type="AlphaFoldDB" id="A0A6A1WCY1"/>
<protein>
    <submittedName>
        <fullName evidence="2">Uncharacterized protein</fullName>
    </submittedName>
</protein>
<feature type="region of interest" description="Disordered" evidence="1">
    <location>
        <begin position="87"/>
        <end position="110"/>
    </location>
</feature>
<dbReference type="EMBL" id="RXIC02000020">
    <property type="protein sequence ID" value="KAB1221787.1"/>
    <property type="molecule type" value="Genomic_DNA"/>
</dbReference>
<sequence length="139" mass="14909">MDGVDGASRRRSLKERLGLKGMGCCAATWGFRATTVTDDDDDEIQREEVEVVYVVQSPPESNSVPGCMGTAPSGSGMNLAAALAAERQFRASHEQQGGTVGGPTGVSNDQKCWNCRHRNRTRNTLPDVVDETPRGNSGR</sequence>
<reference evidence="2 3" key="1">
    <citation type="journal article" date="2019" name="Plant Biotechnol. J.">
        <title>The red bayberry genome and genetic basis of sex determination.</title>
        <authorList>
            <person name="Jia H.M."/>
            <person name="Jia H.J."/>
            <person name="Cai Q.L."/>
            <person name="Wang Y."/>
            <person name="Zhao H.B."/>
            <person name="Yang W.F."/>
            <person name="Wang G.Y."/>
            <person name="Li Y.H."/>
            <person name="Zhan D.L."/>
            <person name="Shen Y.T."/>
            <person name="Niu Q.F."/>
            <person name="Chang L."/>
            <person name="Qiu J."/>
            <person name="Zhao L."/>
            <person name="Xie H.B."/>
            <person name="Fu W.Y."/>
            <person name="Jin J."/>
            <person name="Li X.W."/>
            <person name="Jiao Y."/>
            <person name="Zhou C.C."/>
            <person name="Tu T."/>
            <person name="Chai C.Y."/>
            <person name="Gao J.L."/>
            <person name="Fan L.J."/>
            <person name="van de Weg E."/>
            <person name="Wang J.Y."/>
            <person name="Gao Z.S."/>
        </authorList>
    </citation>
    <scope>NUCLEOTIDE SEQUENCE [LARGE SCALE GENOMIC DNA]</scope>
    <source>
        <tissue evidence="2">Leaves</tissue>
    </source>
</reference>
<evidence type="ECO:0000313" key="2">
    <source>
        <dbReference type="EMBL" id="KAB1221787.1"/>
    </source>
</evidence>
<name>A0A6A1WCY1_9ROSI</name>